<accession>A0A3R7Y3L4</accession>
<evidence type="ECO:0000313" key="1">
    <source>
        <dbReference type="EMBL" id="RQM11164.1"/>
    </source>
</evidence>
<proteinExistence type="predicted"/>
<dbReference type="VEuPathDB" id="FungiDB:DD237_004930"/>
<evidence type="ECO:0000313" key="2">
    <source>
        <dbReference type="Proteomes" id="UP000286097"/>
    </source>
</evidence>
<sequence>MILKWNAKFSTVEHIIDRMLGVYSTKVPVSKAMDLMCEPKASSKTWTEHFKYLVYVEERVVRALVSVRISTLPDEDVVDVVEVLGTDSVDVLGRDIQIRFVGRIEDGSADAGNDRTCWSCGGIGHLKHTFSADKVIDDAKVTLAIDTYCETLSTALKHGRQPKEARYVQRNEEQSSCALLWTVDSSSNIISYALLEKKGAYLTCHGSLSYVERAADENTSFGVRSEGRVRLVEAIGGCARRERVHAVLAEVPHWNEGAADAVTDCNLLELHDRLRTPIL</sequence>
<dbReference type="Proteomes" id="UP000286097">
    <property type="component" value="Unassembled WGS sequence"/>
</dbReference>
<dbReference type="AlphaFoldDB" id="A0A3R7Y3L4"/>
<protein>
    <submittedName>
        <fullName evidence="1">Uncharacterized protein</fullName>
    </submittedName>
</protein>
<gene>
    <name evidence="1" type="ORF">DD237_004930</name>
</gene>
<reference evidence="1 2" key="1">
    <citation type="submission" date="2018-06" db="EMBL/GenBank/DDBJ databases">
        <title>Comparative genomics of downy mildews reveals potential adaptations to biotrophy.</title>
        <authorList>
            <person name="Fletcher K."/>
            <person name="Klosterman S.J."/>
            <person name="Derevnina L."/>
            <person name="Martin F."/>
            <person name="Koike S."/>
            <person name="Reyes Chin-Wo S."/>
            <person name="Mou B."/>
            <person name="Michelmore R."/>
        </authorList>
    </citation>
    <scope>NUCLEOTIDE SEQUENCE [LARGE SCALE GENOMIC DNA]</scope>
    <source>
        <strain evidence="1 2">R13</strain>
    </source>
</reference>
<comment type="caution">
    <text evidence="1">The sequence shown here is derived from an EMBL/GenBank/DDBJ whole genome shotgun (WGS) entry which is preliminary data.</text>
</comment>
<dbReference type="EMBL" id="QKXF01000465">
    <property type="protein sequence ID" value="RQM11164.1"/>
    <property type="molecule type" value="Genomic_DNA"/>
</dbReference>
<organism evidence="1 2">
    <name type="scientific">Peronospora effusa</name>
    <dbReference type="NCBI Taxonomy" id="542832"/>
    <lineage>
        <taxon>Eukaryota</taxon>
        <taxon>Sar</taxon>
        <taxon>Stramenopiles</taxon>
        <taxon>Oomycota</taxon>
        <taxon>Peronosporomycetes</taxon>
        <taxon>Peronosporales</taxon>
        <taxon>Peronosporaceae</taxon>
        <taxon>Peronospora</taxon>
    </lineage>
</organism>
<name>A0A3R7Y3L4_9STRA</name>